<dbReference type="RefSeq" id="WP_143846520.1">
    <property type="nucleotide sequence ID" value="NZ_VLXZ01000001.1"/>
</dbReference>
<comment type="caution">
    <text evidence="3">The sequence shown here is derived from an EMBL/GenBank/DDBJ whole genome shotgun (WGS) entry which is preliminary data.</text>
</comment>
<reference evidence="3 4" key="1">
    <citation type="submission" date="2019-07" db="EMBL/GenBank/DDBJ databases">
        <authorList>
            <person name="Park Y.J."/>
            <person name="Jeong S.E."/>
            <person name="Jung H.S."/>
        </authorList>
    </citation>
    <scope>NUCLEOTIDE SEQUENCE [LARGE SCALE GENOMIC DNA]</scope>
    <source>
        <strain evidence="4">P16(2019)</strain>
    </source>
</reference>
<sequence>MHTHESIKKRFEEVGVTGKYGTKKEIKELPKILTNDEIVNYATSGFLGSSTWLVVSTNKRVIFLDKGMIYGLKQKEIALDKINSIAQKRGMLLGEIHIWDGAESFNITHCDKGTIQPFIDATNKAIDALKTTSSTVAATTETSGFSKIKELKELLDMGAISEEEFKAQKEKILN</sequence>
<evidence type="ECO:0000259" key="2">
    <source>
        <dbReference type="Pfam" id="PF14470"/>
    </source>
</evidence>
<feature type="domain" description="YokE-like PH" evidence="2">
    <location>
        <begin position="33"/>
        <end position="123"/>
    </location>
</feature>
<dbReference type="InterPro" id="IPR039519">
    <property type="entry name" value="YokE-like_PH"/>
</dbReference>
<evidence type="ECO:0000313" key="4">
    <source>
        <dbReference type="Proteomes" id="UP000318521"/>
    </source>
</evidence>
<dbReference type="EMBL" id="VLXZ01000001">
    <property type="protein sequence ID" value="TSB48175.1"/>
    <property type="molecule type" value="Genomic_DNA"/>
</dbReference>
<dbReference type="AlphaFoldDB" id="A0A554A3C3"/>
<evidence type="ECO:0000313" key="3">
    <source>
        <dbReference type="EMBL" id="TSB48175.1"/>
    </source>
</evidence>
<proteinExistence type="predicted"/>
<dbReference type="Pfam" id="PF14470">
    <property type="entry name" value="bPH_3"/>
    <property type="match status" value="1"/>
</dbReference>
<dbReference type="OrthoDB" id="2831362at2"/>
<dbReference type="InterPro" id="IPR018649">
    <property type="entry name" value="SHOCT"/>
</dbReference>
<evidence type="ECO:0000259" key="1">
    <source>
        <dbReference type="Pfam" id="PF09851"/>
    </source>
</evidence>
<evidence type="ECO:0008006" key="5">
    <source>
        <dbReference type="Google" id="ProtNLM"/>
    </source>
</evidence>
<protein>
    <recommendedName>
        <fullName evidence="5">YokE-like PH domain-containing protein</fullName>
    </recommendedName>
</protein>
<dbReference type="Pfam" id="PF09851">
    <property type="entry name" value="SHOCT"/>
    <property type="match status" value="1"/>
</dbReference>
<dbReference type="Proteomes" id="UP000318521">
    <property type="component" value="Unassembled WGS sequence"/>
</dbReference>
<organism evidence="3 4">
    <name type="scientific">Alkalicoccobacillus porphyridii</name>
    <dbReference type="NCBI Taxonomy" id="2597270"/>
    <lineage>
        <taxon>Bacteria</taxon>
        <taxon>Bacillati</taxon>
        <taxon>Bacillota</taxon>
        <taxon>Bacilli</taxon>
        <taxon>Bacillales</taxon>
        <taxon>Bacillaceae</taxon>
        <taxon>Alkalicoccobacillus</taxon>
    </lineage>
</organism>
<accession>A0A554A3C3</accession>
<gene>
    <name evidence="3" type="ORF">FN960_01060</name>
</gene>
<feature type="domain" description="SHOCT" evidence="1">
    <location>
        <begin position="147"/>
        <end position="173"/>
    </location>
</feature>
<keyword evidence="4" id="KW-1185">Reference proteome</keyword>
<name>A0A554A3C3_9BACI</name>